<dbReference type="InterPro" id="IPR006311">
    <property type="entry name" value="TAT_signal"/>
</dbReference>
<dbReference type="InterPro" id="IPR010869">
    <property type="entry name" value="DUF1501"/>
</dbReference>
<dbReference type="EMBL" id="LZKI01000076">
    <property type="protein sequence ID" value="OBI41948.1"/>
    <property type="molecule type" value="Genomic_DNA"/>
</dbReference>
<evidence type="ECO:0008006" key="3">
    <source>
        <dbReference type="Google" id="ProtNLM"/>
    </source>
</evidence>
<dbReference type="Proteomes" id="UP000091846">
    <property type="component" value="Unassembled WGS sequence"/>
</dbReference>
<evidence type="ECO:0000313" key="1">
    <source>
        <dbReference type="EMBL" id="OBI41948.1"/>
    </source>
</evidence>
<dbReference type="PROSITE" id="PS51318">
    <property type="entry name" value="TAT"/>
    <property type="match status" value="1"/>
</dbReference>
<dbReference type="PANTHER" id="PTHR43737:SF1">
    <property type="entry name" value="DUF1501 DOMAIN-CONTAINING PROTEIN"/>
    <property type="match status" value="1"/>
</dbReference>
<sequence>MPEMNRRRFLIASAGAGAAGLLSATVAVSWPDLMRAARDRPLADGAGVLVIATLYGGNDGINTVIPYADNAYHDARPELAYAPGDVLHLDQQFGLNPAMKGLAGLWNQRRLAIVRGAGYPKPDHSHFRSMDIWQTASPAEPVSTGWIGRWLDATGDDPLRAVNIGAVLPPLTVGAKCTAAALAPGGGQGKAEKFDAVMAALGNDDPEDTPAMAAVCKAYRSARTADATFVSMKPAAKEHNSLSAQLAMVAQAIKARVPTRVYTVQLGGFDTHAGERGTQQRLLQTFDEAVTAFVQEMDGRDVVLLAYSEFGRRVRANASQGTDHGTAGPVFVAGAPVNGGFYGEQPSLTDLDNGDLKYTTDFRDIYAEVLARTVGADPTPSVGTGRNSLGFLSA</sequence>
<proteinExistence type="predicted"/>
<evidence type="ECO:0000313" key="2">
    <source>
        <dbReference type="Proteomes" id="UP000091846"/>
    </source>
</evidence>
<protein>
    <recommendedName>
        <fullName evidence="3">DUF1501 domain-containing protein</fullName>
    </recommendedName>
</protein>
<gene>
    <name evidence="1" type="ORF">A5708_22615</name>
</gene>
<dbReference type="Pfam" id="PF07394">
    <property type="entry name" value="DUF1501"/>
    <property type="match status" value="1"/>
</dbReference>
<reference evidence="1 2" key="1">
    <citation type="submission" date="2016-06" db="EMBL/GenBank/DDBJ databases">
        <authorList>
            <person name="Kjaerup R.B."/>
            <person name="Dalgaard T.S."/>
            <person name="Juul-Madsen H.R."/>
        </authorList>
    </citation>
    <scope>NUCLEOTIDE SEQUENCE [LARGE SCALE GENOMIC DNA]</scope>
    <source>
        <strain evidence="1 2">E1334</strain>
    </source>
</reference>
<organism evidence="1 2">
    <name type="scientific">Mycobacterium colombiense</name>
    <dbReference type="NCBI Taxonomy" id="339268"/>
    <lineage>
        <taxon>Bacteria</taxon>
        <taxon>Bacillati</taxon>
        <taxon>Actinomycetota</taxon>
        <taxon>Actinomycetes</taxon>
        <taxon>Mycobacteriales</taxon>
        <taxon>Mycobacteriaceae</taxon>
        <taxon>Mycobacterium</taxon>
        <taxon>Mycobacterium avium complex (MAC)</taxon>
    </lineage>
</organism>
<comment type="caution">
    <text evidence="1">The sequence shown here is derived from an EMBL/GenBank/DDBJ whole genome shotgun (WGS) entry which is preliminary data.</text>
</comment>
<accession>A0A1A2YX05</accession>
<name>A0A1A2YX05_9MYCO</name>
<dbReference type="PANTHER" id="PTHR43737">
    <property type="entry name" value="BLL7424 PROTEIN"/>
    <property type="match status" value="1"/>
</dbReference>
<dbReference type="OrthoDB" id="9779968at2"/>
<dbReference type="RefSeq" id="WP_065028779.1">
    <property type="nucleotide sequence ID" value="NZ_LZKI01000076.1"/>
</dbReference>
<dbReference type="AlphaFoldDB" id="A0A1A2YX05"/>